<dbReference type="InterPro" id="IPR036457">
    <property type="entry name" value="PPM-type-like_dom_sf"/>
</dbReference>
<comment type="caution">
    <text evidence="2">The sequence shown here is derived from an EMBL/GenBank/DDBJ whole genome shotgun (WGS) entry which is preliminary data.</text>
</comment>
<dbReference type="Pfam" id="PF13672">
    <property type="entry name" value="PP2C_2"/>
    <property type="match status" value="1"/>
</dbReference>
<dbReference type="SMART" id="SM00331">
    <property type="entry name" value="PP2C_SIG"/>
    <property type="match status" value="1"/>
</dbReference>
<keyword evidence="3" id="KW-1185">Reference proteome</keyword>
<proteinExistence type="predicted"/>
<evidence type="ECO:0000313" key="3">
    <source>
        <dbReference type="Proteomes" id="UP000216101"/>
    </source>
</evidence>
<reference evidence="3" key="1">
    <citation type="submission" date="2017-05" db="EMBL/GenBank/DDBJ databases">
        <authorList>
            <person name="Barney B.M."/>
        </authorList>
    </citation>
    <scope>NUCLEOTIDE SEQUENCE [LARGE SCALE GENOMIC DNA]</scope>
    <source>
        <strain evidence="3">PSBB022</strain>
    </source>
</reference>
<dbReference type="GO" id="GO:0004722">
    <property type="term" value="F:protein serine/threonine phosphatase activity"/>
    <property type="evidence" value="ECO:0007669"/>
    <property type="project" value="InterPro"/>
</dbReference>
<dbReference type="PANTHER" id="PTHR13832:SF827">
    <property type="entry name" value="PROTEIN PHOSPHATASE 1L"/>
    <property type="match status" value="1"/>
</dbReference>
<evidence type="ECO:0000313" key="2">
    <source>
        <dbReference type="EMBL" id="OZY87501.1"/>
    </source>
</evidence>
<dbReference type="PROSITE" id="PS51746">
    <property type="entry name" value="PPM_2"/>
    <property type="match status" value="1"/>
</dbReference>
<dbReference type="Proteomes" id="UP000216101">
    <property type="component" value="Unassembled WGS sequence"/>
</dbReference>
<dbReference type="AlphaFoldDB" id="A0A266QDS9"/>
<dbReference type="InterPro" id="IPR015655">
    <property type="entry name" value="PP2C"/>
</dbReference>
<name>A0A266QDS9_9GAMM</name>
<dbReference type="CDD" id="cd00143">
    <property type="entry name" value="PP2Cc"/>
    <property type="match status" value="1"/>
</dbReference>
<feature type="domain" description="PPM-type phosphatase" evidence="1">
    <location>
        <begin position="13"/>
        <end position="245"/>
    </location>
</feature>
<gene>
    <name evidence="2" type="ORF">CBP51_11170</name>
</gene>
<organism evidence="2 3">
    <name type="scientific">Cellvibrio mixtus</name>
    <dbReference type="NCBI Taxonomy" id="39650"/>
    <lineage>
        <taxon>Bacteria</taxon>
        <taxon>Pseudomonadati</taxon>
        <taxon>Pseudomonadota</taxon>
        <taxon>Gammaproteobacteria</taxon>
        <taxon>Cellvibrionales</taxon>
        <taxon>Cellvibrionaceae</taxon>
        <taxon>Cellvibrio</taxon>
    </lineage>
</organism>
<dbReference type="SUPFAM" id="SSF81606">
    <property type="entry name" value="PP2C-like"/>
    <property type="match status" value="1"/>
</dbReference>
<dbReference type="EMBL" id="NHNI01000001">
    <property type="protein sequence ID" value="OZY87501.1"/>
    <property type="molecule type" value="Genomic_DNA"/>
</dbReference>
<evidence type="ECO:0000259" key="1">
    <source>
        <dbReference type="PROSITE" id="PS51746"/>
    </source>
</evidence>
<dbReference type="InterPro" id="IPR001932">
    <property type="entry name" value="PPM-type_phosphatase-like_dom"/>
</dbReference>
<dbReference type="Gene3D" id="3.60.40.10">
    <property type="entry name" value="PPM-type phosphatase domain"/>
    <property type="match status" value="1"/>
</dbReference>
<dbReference type="RefSeq" id="WP_094984901.1">
    <property type="nucleotide sequence ID" value="NZ_NHNI01000001.1"/>
</dbReference>
<sequence>MTDTTYRRPISWVSGVRTDVGCVRTVNEDAVLAKPEVGLWAVADGMGGHKVGDIASSKIVDALAALSASTSLGDCVDVIEDCLLEVNQLMLEYAQIMFDGSTMGSTVVVMVIKGRVGACLWVGDSRLYRLRNQQLVQLSRDHSQLEEMIELGLITREGSDNHPNRNVITRAVGVETPLYVDVSLFTTQVGDSFLLCSDGLYNAVSHDDIVESMKLRDVQQSTDELIKKALEQGARDNVSVIVVKGNPGRVSAADSTQG</sequence>
<dbReference type="SMART" id="SM00332">
    <property type="entry name" value="PP2Cc"/>
    <property type="match status" value="1"/>
</dbReference>
<protein>
    <submittedName>
        <fullName evidence="2">Protein phosphatase</fullName>
    </submittedName>
</protein>
<accession>A0A266QDS9</accession>
<dbReference type="PANTHER" id="PTHR13832">
    <property type="entry name" value="PROTEIN PHOSPHATASE 2C"/>
    <property type="match status" value="1"/>
</dbReference>